<reference evidence="3 4" key="1">
    <citation type="submission" date="2023-11" db="EMBL/GenBank/DDBJ databases">
        <authorList>
            <person name="Okamura Y."/>
        </authorList>
    </citation>
    <scope>NUCLEOTIDE SEQUENCE [LARGE SCALE GENOMIC DNA]</scope>
</reference>
<sequence length="94" mass="10362">MKRYIVLIAVLAVCVYSRSIQNGLTDSDGLSRVSRQVDDDYEDEGGYTSHGRGNDHDFIANANNCPSGTTRTPWGSCMSCYDYQQKFGHTGANC</sequence>
<comment type="caution">
    <text evidence="3">The sequence shown here is derived from an EMBL/GenBank/DDBJ whole genome shotgun (WGS) entry which is preliminary data.</text>
</comment>
<organism evidence="3 4">
    <name type="scientific">Leptosia nina</name>
    <dbReference type="NCBI Taxonomy" id="320188"/>
    <lineage>
        <taxon>Eukaryota</taxon>
        <taxon>Metazoa</taxon>
        <taxon>Ecdysozoa</taxon>
        <taxon>Arthropoda</taxon>
        <taxon>Hexapoda</taxon>
        <taxon>Insecta</taxon>
        <taxon>Pterygota</taxon>
        <taxon>Neoptera</taxon>
        <taxon>Endopterygota</taxon>
        <taxon>Lepidoptera</taxon>
        <taxon>Glossata</taxon>
        <taxon>Ditrysia</taxon>
        <taxon>Papilionoidea</taxon>
        <taxon>Pieridae</taxon>
        <taxon>Pierinae</taxon>
        <taxon>Leptosia</taxon>
    </lineage>
</organism>
<dbReference type="AlphaFoldDB" id="A0AAV1IUY8"/>
<evidence type="ECO:0008006" key="5">
    <source>
        <dbReference type="Google" id="ProtNLM"/>
    </source>
</evidence>
<protein>
    <recommendedName>
        <fullName evidence="5">Secreted protein</fullName>
    </recommendedName>
</protein>
<feature type="signal peptide" evidence="2">
    <location>
        <begin position="1"/>
        <end position="17"/>
    </location>
</feature>
<evidence type="ECO:0000313" key="4">
    <source>
        <dbReference type="Proteomes" id="UP001497472"/>
    </source>
</evidence>
<keyword evidence="4" id="KW-1185">Reference proteome</keyword>
<accession>A0AAV1IUY8</accession>
<proteinExistence type="predicted"/>
<evidence type="ECO:0000256" key="1">
    <source>
        <dbReference type="SAM" id="MobiDB-lite"/>
    </source>
</evidence>
<feature type="region of interest" description="Disordered" evidence="1">
    <location>
        <begin position="22"/>
        <end position="54"/>
    </location>
</feature>
<evidence type="ECO:0000256" key="2">
    <source>
        <dbReference type="SAM" id="SignalP"/>
    </source>
</evidence>
<dbReference type="EMBL" id="CAVLEF010000002">
    <property type="protein sequence ID" value="CAK1540977.1"/>
    <property type="molecule type" value="Genomic_DNA"/>
</dbReference>
<keyword evidence="2" id="KW-0732">Signal</keyword>
<evidence type="ECO:0000313" key="3">
    <source>
        <dbReference type="EMBL" id="CAK1540977.1"/>
    </source>
</evidence>
<feature type="chain" id="PRO_5043751681" description="Secreted protein" evidence="2">
    <location>
        <begin position="18"/>
        <end position="94"/>
    </location>
</feature>
<dbReference type="Proteomes" id="UP001497472">
    <property type="component" value="Unassembled WGS sequence"/>
</dbReference>
<name>A0AAV1IUY8_9NEOP</name>
<gene>
    <name evidence="3" type="ORF">LNINA_LOCUS995</name>
</gene>